<accession>A0A0B5CPZ9</accession>
<keyword evidence="1" id="KW-0175">Coiled coil</keyword>
<gene>
    <name evidence="3" type="ORF">NELON_04860</name>
</gene>
<dbReference type="Pfam" id="PF20155">
    <property type="entry name" value="TMP_3"/>
    <property type="match status" value="1"/>
</dbReference>
<dbReference type="InterPro" id="IPR013491">
    <property type="entry name" value="Tape_meas_N"/>
</dbReference>
<dbReference type="AlphaFoldDB" id="A0A0B5CPZ9"/>
<dbReference type="NCBIfam" id="TIGR02675">
    <property type="entry name" value="tape_meas_nterm"/>
    <property type="match status" value="1"/>
</dbReference>
<evidence type="ECO:0000259" key="2">
    <source>
        <dbReference type="Pfam" id="PF20155"/>
    </source>
</evidence>
<dbReference type="PATRIC" id="fig|546263.7.peg.1037"/>
<dbReference type="HOGENOM" id="CLU_1141610_0_0_4"/>
<organism evidence="3 4">
    <name type="scientific">Neisseria elongata subsp. glycolytica ATCC 29315</name>
    <dbReference type="NCBI Taxonomy" id="546263"/>
    <lineage>
        <taxon>Bacteria</taxon>
        <taxon>Pseudomonadati</taxon>
        <taxon>Pseudomonadota</taxon>
        <taxon>Betaproteobacteria</taxon>
        <taxon>Neisseriales</taxon>
        <taxon>Neisseriaceae</taxon>
        <taxon>Neisseria</taxon>
    </lineage>
</organism>
<dbReference type="EMBL" id="CP007726">
    <property type="protein sequence ID" value="AJE18291.1"/>
    <property type="molecule type" value="Genomic_DNA"/>
</dbReference>
<sequence length="243" mass="25748">MGGLSQIAGKGKVSMEELRGQLDERLTPAMAIAAKSMGVTTAELEKMVESGISAEAFLPKFGAAMEEAFAGAESAQASVNRLKNQFDELLLKFGEEGGINAAYQKLLDDVGAGLAWIEEKIGSLDGALTGSLSDAFVSAYDTAKTGAAEVAHLIETVIGYINEAGNALNTLLGAAGRISTYSKQGWMASTSCWAPFRTASPPSVLPSRPLPVRRSRPPPWCWKVWPKSASAKRQPTSSGRQRI</sequence>
<evidence type="ECO:0000256" key="1">
    <source>
        <dbReference type="SAM" id="Coils"/>
    </source>
</evidence>
<reference evidence="3 4" key="2">
    <citation type="journal article" date="2015" name="PLoS Genet.">
        <title>Common Cell Shape Evolution of Two Nasopharyngeal Pathogens.</title>
        <authorList>
            <person name="Veyrier F.J."/>
            <person name="Biais N."/>
            <person name="Morales P."/>
            <person name="Belkacem N."/>
            <person name="Guilhen C."/>
            <person name="Ranjeva S."/>
            <person name="Sismeiro O."/>
            <person name="Pehau-Arnaudet G."/>
            <person name="Rocha E.P."/>
            <person name="Werts C."/>
            <person name="Taha M.K."/>
            <person name="Boneca I.G."/>
        </authorList>
    </citation>
    <scope>NUCLEOTIDE SEQUENCE [LARGE SCALE GENOMIC DNA]</scope>
    <source>
        <strain evidence="3 4">ATCC 29315</strain>
    </source>
</reference>
<feature type="coiled-coil region" evidence="1">
    <location>
        <begin position="65"/>
        <end position="92"/>
    </location>
</feature>
<evidence type="ECO:0000313" key="3">
    <source>
        <dbReference type="EMBL" id="AJE18291.1"/>
    </source>
</evidence>
<reference evidence="4" key="1">
    <citation type="submission" date="2014-05" db="EMBL/GenBank/DDBJ databases">
        <title>Complete Genome sequence of Neisseria elongata subsp. glycolytica.</title>
        <authorList>
            <person name="Veyrier F.J."/>
            <person name="Taha M.-K."/>
        </authorList>
    </citation>
    <scope>NUCLEOTIDE SEQUENCE [LARGE SCALE GENOMIC DNA]</scope>
    <source>
        <strain evidence="4">ATCC 29315</strain>
    </source>
</reference>
<dbReference type="Proteomes" id="UP000031392">
    <property type="component" value="Chromosome"/>
</dbReference>
<dbReference type="KEGG" id="nel:NELON_04860"/>
<proteinExistence type="predicted"/>
<dbReference type="RefSeq" id="WP_040666369.1">
    <property type="nucleotide sequence ID" value="NZ_CP007726.1"/>
</dbReference>
<protein>
    <recommendedName>
        <fullName evidence="2">Tape measure protein N-terminal domain-containing protein</fullName>
    </recommendedName>
</protein>
<evidence type="ECO:0000313" key="4">
    <source>
        <dbReference type="Proteomes" id="UP000031392"/>
    </source>
</evidence>
<keyword evidence="4" id="KW-1185">Reference proteome</keyword>
<name>A0A0B5CPZ9_NEIEG</name>
<feature type="domain" description="Tape measure protein N-terminal" evidence="2">
    <location>
        <begin position="3"/>
        <end position="94"/>
    </location>
</feature>